<dbReference type="SUPFAM" id="SSF52540">
    <property type="entry name" value="P-loop containing nucleoside triphosphate hydrolases"/>
    <property type="match status" value="1"/>
</dbReference>
<dbReference type="OrthoDB" id="502668at2"/>
<evidence type="ECO:0000259" key="1">
    <source>
        <dbReference type="PROSITE" id="PS50943"/>
    </source>
</evidence>
<dbReference type="AlphaFoldDB" id="A0A1D8TTR3"/>
<evidence type="ECO:0000313" key="3">
    <source>
        <dbReference type="Proteomes" id="UP000177870"/>
    </source>
</evidence>
<dbReference type="RefSeq" id="WP_070393394.1">
    <property type="nucleotide sequence ID" value="NZ_CP017599.1"/>
</dbReference>
<organism evidence="2 3">
    <name type="scientific">Moorena producens PAL-8-15-08-1</name>
    <dbReference type="NCBI Taxonomy" id="1458985"/>
    <lineage>
        <taxon>Bacteria</taxon>
        <taxon>Bacillati</taxon>
        <taxon>Cyanobacteriota</taxon>
        <taxon>Cyanophyceae</taxon>
        <taxon>Coleofasciculales</taxon>
        <taxon>Coleofasciculaceae</taxon>
        <taxon>Moorena</taxon>
    </lineage>
</organism>
<dbReference type="InterPro" id="IPR027417">
    <property type="entry name" value="P-loop_NTPase"/>
</dbReference>
<proteinExistence type="predicted"/>
<reference evidence="3" key="1">
    <citation type="submission" date="2016-10" db="EMBL/GenBank/DDBJ databases">
        <title>Comparative genomics uncovers the prolific and rare metabolic potential of the cyanobacterial genus Moorea.</title>
        <authorList>
            <person name="Leao T."/>
            <person name="Castelao G."/>
            <person name="Korobeynikov A."/>
            <person name="Monroe E.A."/>
            <person name="Podell S."/>
            <person name="Glukhov E."/>
            <person name="Allen E."/>
            <person name="Gerwick W.H."/>
            <person name="Gerwick L."/>
        </authorList>
    </citation>
    <scope>NUCLEOTIDE SEQUENCE [LARGE SCALE GENOMIC DNA]</scope>
    <source>
        <strain evidence="3">PAL-8-15-08-1</strain>
    </source>
</reference>
<dbReference type="InterPro" id="IPR001387">
    <property type="entry name" value="Cro/C1-type_HTH"/>
</dbReference>
<dbReference type="Proteomes" id="UP000177870">
    <property type="component" value="Chromosome"/>
</dbReference>
<dbReference type="STRING" id="1458985.BJP34_17140"/>
<dbReference type="Pfam" id="PF14516">
    <property type="entry name" value="AAA_35"/>
    <property type="match status" value="1"/>
</dbReference>
<feature type="domain" description="HTH cro/C1-type" evidence="1">
    <location>
        <begin position="27"/>
        <end position="69"/>
    </location>
</feature>
<name>A0A1D8TTR3_9CYAN</name>
<dbReference type="Gene3D" id="3.40.50.300">
    <property type="entry name" value="P-loop containing nucleotide triphosphate hydrolases"/>
    <property type="match status" value="1"/>
</dbReference>
<protein>
    <submittedName>
        <fullName evidence="2">Molecular chaperone Tir</fullName>
    </submittedName>
</protein>
<sequence>MPRSLRVRPEYIDQVKLAVQRNGFPRQKDLADELLLSLSTVSNYLNGKAVYNLHFQEISEKLGQDWNAIPFFDENTGNDTSDHGTVNSEVVITHCPEENSSLIYVQRPPIEHSCYQALLGPGALVRIKAPRLMGKTLLMVRMLDQLAQKGYRKAYVNFHLAHSNDLTDVDRLFKWFCISVGQSLKIPNRLRDYWDEDFSTAKVDCTEYFENYLLPEAGAPVVLCLDEVDRVFPYPEVASEFLGLLRAWHERGKVEQVWKRLRLVVVHSTDVYIPLNINESPFNVGVPIELPEFTPEQVQELARQHGQDWSESLVEQLMGMVGGHPDLVQQALSHCQIHGNHSLAQLLQAAPTDAGIYANHLRHLWRMLQPHPDLAKALLQVIDANAPVHLDLIAAYKFYSMGLVKKQGNQVRLSCNLYRQYFRDHLGELS</sequence>
<accession>A0A1D8TTR3</accession>
<dbReference type="CDD" id="cd00093">
    <property type="entry name" value="HTH_XRE"/>
    <property type="match status" value="1"/>
</dbReference>
<dbReference type="KEGG" id="mpro:BJP34_17140"/>
<dbReference type="EMBL" id="CP017599">
    <property type="protein sequence ID" value="AOX00943.1"/>
    <property type="molecule type" value="Genomic_DNA"/>
</dbReference>
<dbReference type="PROSITE" id="PS50943">
    <property type="entry name" value="HTH_CROC1"/>
    <property type="match status" value="1"/>
</dbReference>
<evidence type="ECO:0000313" key="2">
    <source>
        <dbReference type="EMBL" id="AOX00943.1"/>
    </source>
</evidence>
<gene>
    <name evidence="2" type="ORF">BJP34_17140</name>
</gene>